<reference evidence="2 3" key="1">
    <citation type="journal article" date="2018" name="Front. Plant Sci.">
        <title>Red Clover (Trifolium pratense) and Zigzag Clover (T. medium) - A Picture of Genomic Similarities and Differences.</title>
        <authorList>
            <person name="Dluhosova J."/>
            <person name="Istvanek J."/>
            <person name="Nedelnik J."/>
            <person name="Repkova J."/>
        </authorList>
    </citation>
    <scope>NUCLEOTIDE SEQUENCE [LARGE SCALE GENOMIC DNA]</scope>
    <source>
        <strain evidence="3">cv. 10/8</strain>
        <tissue evidence="2">Leaf</tissue>
    </source>
</reference>
<sequence>SSMNVAVVDDTIVESVHVSPPKIVGSDTLSSSNKVVVESTVGSPKETLPESDVLPDVATSQDQPVNVDETGSAIPQTDVDLVLRILNLMWFKINLMVVW</sequence>
<keyword evidence="3" id="KW-1185">Reference proteome</keyword>
<comment type="caution">
    <text evidence="2">The sequence shown here is derived from an EMBL/GenBank/DDBJ whole genome shotgun (WGS) entry which is preliminary data.</text>
</comment>
<organism evidence="2 3">
    <name type="scientific">Trifolium medium</name>
    <dbReference type="NCBI Taxonomy" id="97028"/>
    <lineage>
        <taxon>Eukaryota</taxon>
        <taxon>Viridiplantae</taxon>
        <taxon>Streptophyta</taxon>
        <taxon>Embryophyta</taxon>
        <taxon>Tracheophyta</taxon>
        <taxon>Spermatophyta</taxon>
        <taxon>Magnoliopsida</taxon>
        <taxon>eudicotyledons</taxon>
        <taxon>Gunneridae</taxon>
        <taxon>Pentapetalae</taxon>
        <taxon>rosids</taxon>
        <taxon>fabids</taxon>
        <taxon>Fabales</taxon>
        <taxon>Fabaceae</taxon>
        <taxon>Papilionoideae</taxon>
        <taxon>50 kb inversion clade</taxon>
        <taxon>NPAAA clade</taxon>
        <taxon>Hologalegina</taxon>
        <taxon>IRL clade</taxon>
        <taxon>Trifolieae</taxon>
        <taxon>Trifolium</taxon>
    </lineage>
</organism>
<feature type="non-terminal residue" evidence="2">
    <location>
        <position position="1"/>
    </location>
</feature>
<proteinExistence type="predicted"/>
<feature type="non-terminal residue" evidence="2">
    <location>
        <position position="99"/>
    </location>
</feature>
<dbReference type="EMBL" id="LXQA010418707">
    <property type="protein sequence ID" value="MCI50583.1"/>
    <property type="molecule type" value="Genomic_DNA"/>
</dbReference>
<dbReference type="AlphaFoldDB" id="A0A392SNY9"/>
<accession>A0A392SNY9</accession>
<dbReference type="Proteomes" id="UP000265520">
    <property type="component" value="Unassembled WGS sequence"/>
</dbReference>
<evidence type="ECO:0000313" key="3">
    <source>
        <dbReference type="Proteomes" id="UP000265520"/>
    </source>
</evidence>
<evidence type="ECO:0000313" key="2">
    <source>
        <dbReference type="EMBL" id="MCI50583.1"/>
    </source>
</evidence>
<protein>
    <submittedName>
        <fullName evidence="2">Uncharacterized protein</fullName>
    </submittedName>
</protein>
<name>A0A392SNY9_9FABA</name>
<feature type="region of interest" description="Disordered" evidence="1">
    <location>
        <begin position="39"/>
        <end position="71"/>
    </location>
</feature>
<evidence type="ECO:0000256" key="1">
    <source>
        <dbReference type="SAM" id="MobiDB-lite"/>
    </source>
</evidence>